<proteinExistence type="predicted"/>
<comment type="caution">
    <text evidence="1">The sequence shown here is derived from an EMBL/GenBank/DDBJ whole genome shotgun (WGS) entry which is preliminary data.</text>
</comment>
<organism evidence="1 2">
    <name type="scientific">Rhodalgimonas zhirmunskyi</name>
    <dbReference type="NCBI Taxonomy" id="2964767"/>
    <lineage>
        <taxon>Bacteria</taxon>
        <taxon>Pseudomonadati</taxon>
        <taxon>Pseudomonadota</taxon>
        <taxon>Alphaproteobacteria</taxon>
        <taxon>Rhodobacterales</taxon>
        <taxon>Roseobacteraceae</taxon>
        <taxon>Rhodalgimonas</taxon>
    </lineage>
</organism>
<evidence type="ECO:0000313" key="1">
    <source>
        <dbReference type="EMBL" id="MDQ2095691.1"/>
    </source>
</evidence>
<dbReference type="Proteomes" id="UP001227162">
    <property type="component" value="Unassembled WGS sequence"/>
</dbReference>
<dbReference type="AlphaFoldDB" id="A0AAJ1X6N7"/>
<dbReference type="EMBL" id="JANFFA010000005">
    <property type="protein sequence ID" value="MDQ2095691.1"/>
    <property type="molecule type" value="Genomic_DNA"/>
</dbReference>
<accession>A0AAJ1X6N7</accession>
<evidence type="ECO:0000313" key="2">
    <source>
        <dbReference type="Proteomes" id="UP001227162"/>
    </source>
</evidence>
<sequence length="135" mass="14596">MHGLKKGGILGVILAIGAAAPIAAQDWWEGAWASDRGECRKVGLIGKAEVAAFLLNKEGFQGYENGCSVLSWHALPEANAVSLTLSCMGEGQRYRAGWIVMRAGEDTAWFWSGAGAPDLRYRCPRGSNDWLERGK</sequence>
<reference evidence="1" key="2">
    <citation type="submission" date="2023-04" db="EMBL/GenBank/DDBJ databases">
        <title>'Rhodoalgimonas zhirmunskyi' gen. nov., isolated from a red alga.</title>
        <authorList>
            <person name="Nedashkovskaya O.I."/>
            <person name="Otstavnykh N.Y."/>
            <person name="Bystritskaya E.P."/>
            <person name="Balabanova L.A."/>
            <person name="Isaeva M.P."/>
        </authorList>
    </citation>
    <scope>NUCLEOTIDE SEQUENCE</scope>
    <source>
        <strain evidence="1">10Alg 79</strain>
    </source>
</reference>
<gene>
    <name evidence="1" type="ORF">NOI20_16355</name>
</gene>
<protein>
    <submittedName>
        <fullName evidence="1">Uncharacterized protein</fullName>
    </submittedName>
</protein>
<name>A0AAJ1X6N7_9RHOB</name>
<dbReference type="RefSeq" id="WP_317627311.1">
    <property type="nucleotide sequence ID" value="NZ_JANFFA010000005.1"/>
</dbReference>
<keyword evidence="2" id="KW-1185">Reference proteome</keyword>
<reference evidence="1" key="1">
    <citation type="submission" date="2022-07" db="EMBL/GenBank/DDBJ databases">
        <authorList>
            <person name="Otstavnykh N."/>
            <person name="Isaeva M."/>
            <person name="Bystritskaya E."/>
        </authorList>
    </citation>
    <scope>NUCLEOTIDE SEQUENCE</scope>
    <source>
        <strain evidence="1">10Alg 79</strain>
    </source>
</reference>